<dbReference type="PANTHER" id="PTHR48107">
    <property type="entry name" value="NADPH-DEPENDENT ALDEHYDE REDUCTASE-LIKE PROTEIN, CHLOROPLASTIC-RELATED"/>
    <property type="match status" value="1"/>
</dbReference>
<protein>
    <submittedName>
        <fullName evidence="4">3-ketoacyl-ACP reductase</fullName>
    </submittedName>
</protein>
<proteinExistence type="inferred from homology"/>
<evidence type="ECO:0000313" key="4">
    <source>
        <dbReference type="EMBL" id="OLO50101.1"/>
    </source>
</evidence>
<accession>A0A1Q8VPS6</accession>
<evidence type="ECO:0000256" key="2">
    <source>
        <dbReference type="ARBA" id="ARBA00023002"/>
    </source>
</evidence>
<gene>
    <name evidence="4" type="ORF">BKH28_04550</name>
</gene>
<dbReference type="AlphaFoldDB" id="A0A1Q8VPS6"/>
<evidence type="ECO:0000256" key="1">
    <source>
        <dbReference type="ARBA" id="ARBA00006484"/>
    </source>
</evidence>
<dbReference type="InterPro" id="IPR036291">
    <property type="entry name" value="NAD(P)-bd_dom_sf"/>
</dbReference>
<dbReference type="EMBL" id="MSKL01000009">
    <property type="protein sequence ID" value="OLO50101.1"/>
    <property type="molecule type" value="Genomic_DNA"/>
</dbReference>
<organism evidence="4 5">
    <name type="scientific">Actinomyces oris</name>
    <dbReference type="NCBI Taxonomy" id="544580"/>
    <lineage>
        <taxon>Bacteria</taxon>
        <taxon>Bacillati</taxon>
        <taxon>Actinomycetota</taxon>
        <taxon>Actinomycetes</taxon>
        <taxon>Actinomycetales</taxon>
        <taxon>Actinomycetaceae</taxon>
        <taxon>Actinomyces</taxon>
    </lineage>
</organism>
<dbReference type="InterPro" id="IPR002347">
    <property type="entry name" value="SDR_fam"/>
</dbReference>
<dbReference type="RefSeq" id="WP_075417681.1">
    <property type="nucleotide sequence ID" value="NZ_MSKL01000009.1"/>
</dbReference>
<dbReference type="Pfam" id="PF13561">
    <property type="entry name" value="adh_short_C2"/>
    <property type="match status" value="1"/>
</dbReference>
<dbReference type="PRINTS" id="PR00081">
    <property type="entry name" value="GDHRDH"/>
</dbReference>
<feature type="region of interest" description="Disordered" evidence="3">
    <location>
        <begin position="1"/>
        <end position="34"/>
    </location>
</feature>
<dbReference type="CDD" id="cd05233">
    <property type="entry name" value="SDR_c"/>
    <property type="match status" value="1"/>
</dbReference>
<comment type="caution">
    <text evidence="4">The sequence shown here is derived from an EMBL/GenBank/DDBJ whole genome shotgun (WGS) entry which is preliminary data.</text>
</comment>
<dbReference type="NCBIfam" id="NF009389">
    <property type="entry name" value="PRK12748.1"/>
    <property type="match status" value="1"/>
</dbReference>
<dbReference type="PANTHER" id="PTHR48107:SF7">
    <property type="entry name" value="RE15974P"/>
    <property type="match status" value="1"/>
</dbReference>
<dbReference type="Proteomes" id="UP000186394">
    <property type="component" value="Unassembled WGS sequence"/>
</dbReference>
<name>A0A1Q8VPS6_9ACTO</name>
<feature type="compositionally biased region" description="Gly residues" evidence="3">
    <location>
        <begin position="19"/>
        <end position="28"/>
    </location>
</feature>
<evidence type="ECO:0000256" key="3">
    <source>
        <dbReference type="SAM" id="MobiDB-lite"/>
    </source>
</evidence>
<sequence length="309" mass="31723">MTTDAHRGDPAAAPARPGGTAGSTGPGGRDPLPLAGRTVLVTGVSRRVGIGHAIACRAADYGASVVAHHYRPHDASQPWGADDIDAVMASIRTHLVGSARLIDIPADLAAPGEPVRVVEQAAATAGHLDALVCNQAMSSPDGPLSEMTEAVLDAHWAVDARASILLAQAFAAQKGFASPAPARSGGPGSRSVDNHRGAIVFLTSGQGLGPLPGEIAYAAAKAAIAGLTPTISEELIDAGITVNTVNPGPVDTGYVTDADREAIAAMFPQGRWGEPDDAARLITWLLTDEARWITGQVINSEGGFARWRH</sequence>
<comment type="similarity">
    <text evidence="1">Belongs to the short-chain dehydrogenases/reductases (SDR) family.</text>
</comment>
<dbReference type="OrthoDB" id="9803333at2"/>
<dbReference type="SUPFAM" id="SSF51735">
    <property type="entry name" value="NAD(P)-binding Rossmann-fold domains"/>
    <property type="match status" value="1"/>
</dbReference>
<dbReference type="InterPro" id="IPR020904">
    <property type="entry name" value="Sc_DH/Rdtase_CS"/>
</dbReference>
<evidence type="ECO:0000313" key="5">
    <source>
        <dbReference type="Proteomes" id="UP000186394"/>
    </source>
</evidence>
<dbReference type="PROSITE" id="PS00061">
    <property type="entry name" value="ADH_SHORT"/>
    <property type="match status" value="1"/>
</dbReference>
<keyword evidence="2" id="KW-0560">Oxidoreductase</keyword>
<reference evidence="4 5" key="1">
    <citation type="submission" date="2016-12" db="EMBL/GenBank/DDBJ databases">
        <title>Genomic comparison of strains in the 'Actinomyces naeslundii' group.</title>
        <authorList>
            <person name="Mughal S.R."/>
            <person name="Do T."/>
            <person name="Gilbert S.C."/>
            <person name="Witherden E.A."/>
            <person name="Didelot X."/>
            <person name="Beighton D."/>
        </authorList>
    </citation>
    <scope>NUCLEOTIDE SEQUENCE [LARGE SCALE GENOMIC DNA]</scope>
    <source>
        <strain evidence="4 5">P6N</strain>
    </source>
</reference>
<dbReference type="Gene3D" id="3.40.50.720">
    <property type="entry name" value="NAD(P)-binding Rossmann-like Domain"/>
    <property type="match status" value="1"/>
</dbReference>
<dbReference type="GO" id="GO:0016614">
    <property type="term" value="F:oxidoreductase activity, acting on CH-OH group of donors"/>
    <property type="evidence" value="ECO:0007669"/>
    <property type="project" value="UniProtKB-ARBA"/>
</dbReference>